<name>A0A2M7QJG6_9BACT</name>
<dbReference type="Proteomes" id="UP000229401">
    <property type="component" value="Unassembled WGS sequence"/>
</dbReference>
<feature type="domain" description="Metallo-beta-lactamase" evidence="5">
    <location>
        <begin position="12"/>
        <end position="190"/>
    </location>
</feature>
<sequence>MQIISYSLGELQTNCYLLIQENECLLIDPADDASFILEEIQRRNLTLEGILATHGHFDHVMSVGEIQSSINVPFYIHKKDEFLIKRLGQTAKHFLGYEPVVIPPKNIKYFSGKTLHVKRFTLHVIETPGHTPGGCCFYFDLEQAVFTGDTVFKNAVGRTDLSYSNSQDLNTSIYRLIELLPEETIVYPGHGDRTTIMDEKVNLV</sequence>
<dbReference type="Gene3D" id="3.60.15.10">
    <property type="entry name" value="Ribonuclease Z/Hydroxyacylglutathione hydrolase-like"/>
    <property type="match status" value="1"/>
</dbReference>
<evidence type="ECO:0000256" key="3">
    <source>
        <dbReference type="ARBA" id="ARBA00022801"/>
    </source>
</evidence>
<evidence type="ECO:0000259" key="5">
    <source>
        <dbReference type="SMART" id="SM00849"/>
    </source>
</evidence>
<organism evidence="6 7">
    <name type="scientific">Candidatus Roizmanbacteria bacterium CG_4_10_14_0_8_um_filter_33_9</name>
    <dbReference type="NCBI Taxonomy" id="1974826"/>
    <lineage>
        <taxon>Bacteria</taxon>
        <taxon>Candidatus Roizmaniibacteriota</taxon>
    </lineage>
</organism>
<evidence type="ECO:0000256" key="1">
    <source>
        <dbReference type="ARBA" id="ARBA00001947"/>
    </source>
</evidence>
<keyword evidence="3 6" id="KW-0378">Hydrolase</keyword>
<dbReference type="InterPro" id="IPR001279">
    <property type="entry name" value="Metallo-B-lactamas"/>
</dbReference>
<dbReference type="InterPro" id="IPR051453">
    <property type="entry name" value="MBL_Glyoxalase_II"/>
</dbReference>
<accession>A0A2M7QJG6</accession>
<dbReference type="GO" id="GO:0046872">
    <property type="term" value="F:metal ion binding"/>
    <property type="evidence" value="ECO:0007669"/>
    <property type="project" value="UniProtKB-KW"/>
</dbReference>
<evidence type="ECO:0000256" key="2">
    <source>
        <dbReference type="ARBA" id="ARBA00022723"/>
    </source>
</evidence>
<dbReference type="GO" id="GO:0016787">
    <property type="term" value="F:hydrolase activity"/>
    <property type="evidence" value="ECO:0007669"/>
    <property type="project" value="UniProtKB-KW"/>
</dbReference>
<dbReference type="Pfam" id="PF00753">
    <property type="entry name" value="Lactamase_B"/>
    <property type="match status" value="1"/>
</dbReference>
<proteinExistence type="predicted"/>
<evidence type="ECO:0000313" key="7">
    <source>
        <dbReference type="Proteomes" id="UP000229401"/>
    </source>
</evidence>
<keyword evidence="4" id="KW-0862">Zinc</keyword>
<dbReference type="InterPro" id="IPR036866">
    <property type="entry name" value="RibonucZ/Hydroxyglut_hydro"/>
</dbReference>
<dbReference type="AlphaFoldDB" id="A0A2M7QJG6"/>
<evidence type="ECO:0000256" key="4">
    <source>
        <dbReference type="ARBA" id="ARBA00022833"/>
    </source>
</evidence>
<gene>
    <name evidence="6" type="ORF">COY87_00855</name>
</gene>
<reference evidence="7" key="1">
    <citation type="submission" date="2017-09" db="EMBL/GenBank/DDBJ databases">
        <title>Depth-based differentiation of microbial function through sediment-hosted aquifers and enrichment of novel symbionts in the deep terrestrial subsurface.</title>
        <authorList>
            <person name="Probst A.J."/>
            <person name="Ladd B."/>
            <person name="Jarett J.K."/>
            <person name="Geller-Mcgrath D.E."/>
            <person name="Sieber C.M.K."/>
            <person name="Emerson J.B."/>
            <person name="Anantharaman K."/>
            <person name="Thomas B.C."/>
            <person name="Malmstrom R."/>
            <person name="Stieglmeier M."/>
            <person name="Klingl A."/>
            <person name="Woyke T."/>
            <person name="Ryan C.M."/>
            <person name="Banfield J.F."/>
        </authorList>
    </citation>
    <scope>NUCLEOTIDE SEQUENCE [LARGE SCALE GENOMIC DNA]</scope>
</reference>
<comment type="cofactor">
    <cofactor evidence="1">
        <name>Zn(2+)</name>
        <dbReference type="ChEBI" id="CHEBI:29105"/>
    </cofactor>
</comment>
<dbReference type="PANTHER" id="PTHR46233">
    <property type="entry name" value="HYDROXYACYLGLUTATHIONE HYDROLASE GLOC"/>
    <property type="match status" value="1"/>
</dbReference>
<protein>
    <submittedName>
        <fullName evidence="6">MBL fold metallo-hydrolase</fullName>
    </submittedName>
</protein>
<dbReference type="SMART" id="SM00849">
    <property type="entry name" value="Lactamase_B"/>
    <property type="match status" value="1"/>
</dbReference>
<dbReference type="SUPFAM" id="SSF56281">
    <property type="entry name" value="Metallo-hydrolase/oxidoreductase"/>
    <property type="match status" value="1"/>
</dbReference>
<dbReference type="PANTHER" id="PTHR46233:SF3">
    <property type="entry name" value="HYDROXYACYLGLUTATHIONE HYDROLASE GLOC"/>
    <property type="match status" value="1"/>
</dbReference>
<keyword evidence="2" id="KW-0479">Metal-binding</keyword>
<comment type="caution">
    <text evidence="6">The sequence shown here is derived from an EMBL/GenBank/DDBJ whole genome shotgun (WGS) entry which is preliminary data.</text>
</comment>
<dbReference type="EMBL" id="PFLI01000027">
    <property type="protein sequence ID" value="PIY72462.1"/>
    <property type="molecule type" value="Genomic_DNA"/>
</dbReference>
<dbReference type="CDD" id="cd06262">
    <property type="entry name" value="metallo-hydrolase-like_MBL-fold"/>
    <property type="match status" value="1"/>
</dbReference>
<evidence type="ECO:0000313" key="6">
    <source>
        <dbReference type="EMBL" id="PIY72462.1"/>
    </source>
</evidence>